<sequence>APPTLAQLAAAPPRQNGGNTTHADLPQSVQYALSAACMHCQMDYAALPVPILHGLREMGEAQACETVNVFQGCDMAVVKNKPAYLMGLIKKRLNK</sequence>
<reference evidence="3 4" key="1">
    <citation type="journal article" date="2023" name="Commun. Biol.">
        <title>Genome analysis of Parmales, the sister group of diatoms, reveals the evolutionary specialization of diatoms from phago-mixotrophs to photoautotrophs.</title>
        <authorList>
            <person name="Ban H."/>
            <person name="Sato S."/>
            <person name="Yoshikawa S."/>
            <person name="Yamada K."/>
            <person name="Nakamura Y."/>
            <person name="Ichinomiya M."/>
            <person name="Sato N."/>
            <person name="Blanc-Mathieu R."/>
            <person name="Endo H."/>
            <person name="Kuwata A."/>
            <person name="Ogata H."/>
        </authorList>
    </citation>
    <scope>NUCLEOTIDE SEQUENCE [LARGE SCALE GENOMIC DNA]</scope>
</reference>
<gene>
    <name evidence="3" type="ORF">TeGR_g11370</name>
</gene>
<dbReference type="Proteomes" id="UP001165060">
    <property type="component" value="Unassembled WGS sequence"/>
</dbReference>
<name>A0ABQ6MHU6_9STRA</name>
<accession>A0ABQ6MHU6</accession>
<evidence type="ECO:0000256" key="1">
    <source>
        <dbReference type="SAM" id="MobiDB-lite"/>
    </source>
</evidence>
<feature type="compositionally biased region" description="Low complexity" evidence="1">
    <location>
        <begin position="1"/>
        <end position="13"/>
    </location>
</feature>
<organism evidence="3 4">
    <name type="scientific">Tetraparma gracilis</name>
    <dbReference type="NCBI Taxonomy" id="2962635"/>
    <lineage>
        <taxon>Eukaryota</taxon>
        <taxon>Sar</taxon>
        <taxon>Stramenopiles</taxon>
        <taxon>Ochrophyta</taxon>
        <taxon>Bolidophyceae</taxon>
        <taxon>Parmales</taxon>
        <taxon>Triparmaceae</taxon>
        <taxon>Tetraparma</taxon>
    </lineage>
</organism>
<feature type="region of interest" description="Disordered" evidence="1">
    <location>
        <begin position="1"/>
        <end position="24"/>
    </location>
</feature>
<proteinExistence type="predicted"/>
<feature type="domain" description="Heterogeneous nuclear ribonucleoprotein Q acidic" evidence="2">
    <location>
        <begin position="25"/>
        <end position="91"/>
    </location>
</feature>
<keyword evidence="4" id="KW-1185">Reference proteome</keyword>
<evidence type="ECO:0000313" key="4">
    <source>
        <dbReference type="Proteomes" id="UP001165060"/>
    </source>
</evidence>
<comment type="caution">
    <text evidence="3">The sequence shown here is derived from an EMBL/GenBank/DDBJ whole genome shotgun (WGS) entry which is preliminary data.</text>
</comment>
<dbReference type="EMBL" id="BRYB01004140">
    <property type="protein sequence ID" value="GMI26265.1"/>
    <property type="molecule type" value="Genomic_DNA"/>
</dbReference>
<dbReference type="Pfam" id="PF18360">
    <property type="entry name" value="hnRNP_Q_AcD"/>
    <property type="match status" value="1"/>
</dbReference>
<evidence type="ECO:0000259" key="2">
    <source>
        <dbReference type="Pfam" id="PF18360"/>
    </source>
</evidence>
<dbReference type="InterPro" id="IPR041337">
    <property type="entry name" value="hnRNP_Q_AcD"/>
</dbReference>
<feature type="non-terminal residue" evidence="3">
    <location>
        <position position="1"/>
    </location>
</feature>
<protein>
    <recommendedName>
        <fullName evidence="2">Heterogeneous nuclear ribonucleoprotein Q acidic domain-containing protein</fullName>
    </recommendedName>
</protein>
<evidence type="ECO:0000313" key="3">
    <source>
        <dbReference type="EMBL" id="GMI26265.1"/>
    </source>
</evidence>